<gene>
    <name evidence="1" type="ORF">AFULGI_00016860</name>
</gene>
<dbReference type="HOGENOM" id="CLU_2645662_0_0_2"/>
<evidence type="ECO:0000313" key="1">
    <source>
        <dbReference type="EMBL" id="AIG98445.1"/>
    </source>
</evidence>
<name>A0A075WDE6_ARCFL</name>
<dbReference type="AlphaFoldDB" id="A0A075WDE6"/>
<dbReference type="EMBL" id="CP006577">
    <property type="protein sequence ID" value="AIG98445.1"/>
    <property type="molecule type" value="Genomic_DNA"/>
</dbReference>
<reference evidence="1 2" key="1">
    <citation type="submission" date="2013-07" db="EMBL/GenBank/DDBJ databases">
        <title>Genome of Archaeoglobus fulgidus.</title>
        <authorList>
            <person name="Fiebig A."/>
            <person name="Birkeland N.-K."/>
        </authorList>
    </citation>
    <scope>NUCLEOTIDE SEQUENCE [LARGE SCALE GENOMIC DNA]</scope>
    <source>
        <strain evidence="1 2">DSM 8774</strain>
    </source>
</reference>
<accession>A0A075WDE6</accession>
<organism evidence="1 2">
    <name type="scientific">Archaeoglobus fulgidus DSM 8774</name>
    <dbReference type="NCBI Taxonomy" id="1344584"/>
    <lineage>
        <taxon>Archaea</taxon>
        <taxon>Methanobacteriati</taxon>
        <taxon>Methanobacteriota</taxon>
        <taxon>Archaeoglobi</taxon>
        <taxon>Archaeoglobales</taxon>
        <taxon>Archaeoglobaceae</taxon>
        <taxon>Archaeoglobus</taxon>
    </lineage>
</organism>
<evidence type="ECO:0000313" key="2">
    <source>
        <dbReference type="Proteomes" id="UP000028501"/>
    </source>
</evidence>
<dbReference type="Proteomes" id="UP000028501">
    <property type="component" value="Chromosome"/>
</dbReference>
<sequence>MNEYGFCAAFDGEKVVFGAQRPGYSSKNVGEDEVKEWIDFMKDNGIRRVVCLLPQEQLEYYTSPLLDVYEKEFSMP</sequence>
<dbReference type="KEGG" id="afg:AFULGI_00016860"/>
<dbReference type="GeneID" id="24795186"/>
<dbReference type="RefSeq" id="WP_052358755.1">
    <property type="nucleotide sequence ID" value="NZ_CP006577.1"/>
</dbReference>
<protein>
    <submittedName>
        <fullName evidence="1">Uncharacterized protein</fullName>
    </submittedName>
</protein>
<proteinExistence type="predicted"/>